<sequence length="140" mass="15037">MTEVQERKRESVRSGSAVSERPMMPTTWYLVASAVIVSLCAVEATIRCQGGDPGLLAVVFLLCLPVLTLGVQPWVHKRSSMRERVVLRMVEGNEAVVLVSLAAVAWFGWGEIPLVLAGVLGAALSLIGLWGLRALRKAAA</sequence>
<keyword evidence="1" id="KW-1133">Transmembrane helix</keyword>
<accession>A0ABX4MC78</accession>
<evidence type="ECO:0000313" key="3">
    <source>
        <dbReference type="Proteomes" id="UP000194577"/>
    </source>
</evidence>
<evidence type="ECO:0000256" key="1">
    <source>
        <dbReference type="SAM" id="Phobius"/>
    </source>
</evidence>
<dbReference type="EMBL" id="MTPX02000034">
    <property type="protein sequence ID" value="PHP53046.1"/>
    <property type="molecule type" value="Genomic_DNA"/>
</dbReference>
<dbReference type="Proteomes" id="UP000194577">
    <property type="component" value="Unassembled WGS sequence"/>
</dbReference>
<feature type="transmembrane region" description="Helical" evidence="1">
    <location>
        <begin position="28"/>
        <end position="47"/>
    </location>
</feature>
<protein>
    <submittedName>
        <fullName evidence="2">Uncharacterized protein</fullName>
    </submittedName>
</protein>
<dbReference type="RefSeq" id="WP_086615929.1">
    <property type="nucleotide sequence ID" value="NZ_MTPX02000034.1"/>
</dbReference>
<name>A0ABX4MC78_9ACTO</name>
<evidence type="ECO:0000313" key="2">
    <source>
        <dbReference type="EMBL" id="PHP53046.1"/>
    </source>
</evidence>
<keyword evidence="1" id="KW-0812">Transmembrane</keyword>
<organism evidence="2 3">
    <name type="scientific">Actinomyces ruminis</name>
    <dbReference type="NCBI Taxonomy" id="1937003"/>
    <lineage>
        <taxon>Bacteria</taxon>
        <taxon>Bacillati</taxon>
        <taxon>Actinomycetota</taxon>
        <taxon>Actinomycetes</taxon>
        <taxon>Actinomycetales</taxon>
        <taxon>Actinomycetaceae</taxon>
        <taxon>Actinomyces</taxon>
    </lineage>
</organism>
<comment type="caution">
    <text evidence="2">The sequence shown here is derived from an EMBL/GenBank/DDBJ whole genome shotgun (WGS) entry which is preliminary data.</text>
</comment>
<feature type="transmembrane region" description="Helical" evidence="1">
    <location>
        <begin position="115"/>
        <end position="135"/>
    </location>
</feature>
<gene>
    <name evidence="2" type="ORF">BW737_005405</name>
</gene>
<reference evidence="2 3" key="1">
    <citation type="submission" date="2017-10" db="EMBL/GenBank/DDBJ databases">
        <title>Draft genome sequence of cellulolytic Actinomyces sp CtC72 isolated from cattle rumen fluid.</title>
        <authorList>
            <person name="Joshi A.J."/>
            <person name="Vasudevan G."/>
            <person name="Lanjekar V.B."/>
            <person name="Hivarkar S."/>
            <person name="Engineer A."/>
            <person name="Pore S.D."/>
            <person name="Dhakephalkar P.K."/>
            <person name="Dagar S."/>
        </authorList>
    </citation>
    <scope>NUCLEOTIDE SEQUENCE [LARGE SCALE GENOMIC DNA]</scope>
    <source>
        <strain evidence="3">CtC72</strain>
    </source>
</reference>
<keyword evidence="3" id="KW-1185">Reference proteome</keyword>
<proteinExistence type="predicted"/>
<keyword evidence="1" id="KW-0472">Membrane</keyword>
<feature type="transmembrane region" description="Helical" evidence="1">
    <location>
        <begin position="92"/>
        <end position="109"/>
    </location>
</feature>
<feature type="transmembrane region" description="Helical" evidence="1">
    <location>
        <begin position="53"/>
        <end position="71"/>
    </location>
</feature>